<dbReference type="PANTHER" id="PTHR44688:SF16">
    <property type="entry name" value="DNA-BINDING TRANSCRIPTIONAL ACTIVATOR DEVR_DOSR"/>
    <property type="match status" value="1"/>
</dbReference>
<protein>
    <submittedName>
        <fullName evidence="5">Putative transcriptional regulator, LuxR family domain protein</fullName>
    </submittedName>
</protein>
<dbReference type="AlphaFoldDB" id="A0A081BRW6"/>
<dbReference type="PROSITE" id="PS50043">
    <property type="entry name" value="HTH_LUXR_2"/>
    <property type="match status" value="1"/>
</dbReference>
<dbReference type="Gene3D" id="1.10.10.10">
    <property type="entry name" value="Winged helix-like DNA-binding domain superfamily/Winged helix DNA-binding domain"/>
    <property type="match status" value="1"/>
</dbReference>
<dbReference type="SUPFAM" id="SSF46894">
    <property type="entry name" value="C-terminal effector domain of the bipartite response regulators"/>
    <property type="match status" value="1"/>
</dbReference>
<dbReference type="Proteomes" id="UP000030700">
    <property type="component" value="Unassembled WGS sequence"/>
</dbReference>
<dbReference type="STRING" id="1499966.U14_05425"/>
<name>A0A081BRW6_9BACT</name>
<dbReference type="GO" id="GO:0003677">
    <property type="term" value="F:DNA binding"/>
    <property type="evidence" value="ECO:0007669"/>
    <property type="project" value="UniProtKB-KW"/>
</dbReference>
<dbReference type="GO" id="GO:0006355">
    <property type="term" value="P:regulation of DNA-templated transcription"/>
    <property type="evidence" value="ECO:0007669"/>
    <property type="project" value="InterPro"/>
</dbReference>
<organism evidence="5">
    <name type="scientific">Candidatus Moduliflexus flocculans</name>
    <dbReference type="NCBI Taxonomy" id="1499966"/>
    <lineage>
        <taxon>Bacteria</taxon>
        <taxon>Candidatus Moduliflexota</taxon>
        <taxon>Candidatus Moduliflexia</taxon>
        <taxon>Candidatus Moduliflexales</taxon>
        <taxon>Candidatus Moduliflexaceae</taxon>
    </lineage>
</organism>
<evidence type="ECO:0000259" key="4">
    <source>
        <dbReference type="PROSITE" id="PS50043"/>
    </source>
</evidence>
<evidence type="ECO:0000256" key="2">
    <source>
        <dbReference type="ARBA" id="ARBA00023125"/>
    </source>
</evidence>
<sequence>MRALDPAAGLIVTCRPWPRSDTLTAVWRRLEQDAPPVVLGQLSRSDAVAYVHAHGRAVSDACLTQILTFTGAISWLATRALSLHDDRDCAGDPDHQGLQRLIQDEIAHRLSTTDDQLRELVELLSVNPQIDLAINHSTATADALIAQGHSEGLLLRNGRPAPVVQSTVLAATPAHRLTELRAVSNAPAAPTTDDTAGPLLQQALAAWQRGDLDAAAGFLEQAEIPGNSSNSDAAADLTAAIWAERGLPRVSSESYLVRPADSAASRARAALAHIGAGIPERLDDRPSARQALTTSGVALELLAEGLRSSLQQQPPPSTISMLVHASELYTAAKTTRPIAELPAVVAAAVAIGAGDLNTAQAVVEAALNGGQGGSWARPRLLGWRAFVAIRSERPQEAREALLEAEELLSPQSSRTQLLLETIRITLARRYGDRQSLEAAWESALAVSRNVDISLYSLLPLGSLIDAGARLGDSATLAPYLAQGLDIVQRLGRPPLWSNHLWWAGIQQGILLNKPASLGPYAQALVAAAPHSRVAAAMAQAGAVWVTVLGGKVEVLAVEAAARALAAAGLAWDGARLAAHGAGRLSDDRRAAARLMACARELHPPEVIRQAAPTISEATPTPVTDGAQLSERERDVAVLILQGKTYAEIGQAIFISPRTVEHHVASIRRRLDATSRSDLIAKLRLTLGSVEARP</sequence>
<dbReference type="EMBL" id="DF820460">
    <property type="protein sequence ID" value="GAK54147.1"/>
    <property type="molecule type" value="Genomic_DNA"/>
</dbReference>
<keyword evidence="1" id="KW-0805">Transcription regulation</keyword>
<keyword evidence="6" id="KW-1185">Reference proteome</keyword>
<dbReference type="CDD" id="cd06170">
    <property type="entry name" value="LuxR_C_like"/>
    <property type="match status" value="1"/>
</dbReference>
<evidence type="ECO:0000313" key="6">
    <source>
        <dbReference type="Proteomes" id="UP000030700"/>
    </source>
</evidence>
<reference evidence="5" key="1">
    <citation type="journal article" date="2015" name="PeerJ">
        <title>First genomic representation of candidate bacterial phylum KSB3 points to enhanced environmental sensing as a trigger of wastewater bulking.</title>
        <authorList>
            <person name="Sekiguchi Y."/>
            <person name="Ohashi A."/>
            <person name="Parks D.H."/>
            <person name="Yamauchi T."/>
            <person name="Tyson G.W."/>
            <person name="Hugenholtz P."/>
        </authorList>
    </citation>
    <scope>NUCLEOTIDE SEQUENCE [LARGE SCALE GENOMIC DNA]</scope>
</reference>
<gene>
    <name evidence="5" type="ORF">U14_05425</name>
</gene>
<dbReference type="InterPro" id="IPR016032">
    <property type="entry name" value="Sig_transdc_resp-reg_C-effctor"/>
</dbReference>
<evidence type="ECO:0000256" key="3">
    <source>
        <dbReference type="ARBA" id="ARBA00023163"/>
    </source>
</evidence>
<dbReference type="PANTHER" id="PTHR44688">
    <property type="entry name" value="DNA-BINDING TRANSCRIPTIONAL ACTIVATOR DEVR_DOSR"/>
    <property type="match status" value="1"/>
</dbReference>
<dbReference type="InterPro" id="IPR000792">
    <property type="entry name" value="Tscrpt_reg_LuxR_C"/>
</dbReference>
<dbReference type="HOGENOM" id="CLU_011326_0_0_0"/>
<evidence type="ECO:0000313" key="5">
    <source>
        <dbReference type="EMBL" id="GAK54147.1"/>
    </source>
</evidence>
<dbReference type="PROSITE" id="PS00622">
    <property type="entry name" value="HTH_LUXR_1"/>
    <property type="match status" value="1"/>
</dbReference>
<keyword evidence="2" id="KW-0238">DNA-binding</keyword>
<feature type="domain" description="HTH luxR-type" evidence="4">
    <location>
        <begin position="621"/>
        <end position="686"/>
    </location>
</feature>
<dbReference type="PRINTS" id="PR00038">
    <property type="entry name" value="HTHLUXR"/>
</dbReference>
<dbReference type="SMART" id="SM00421">
    <property type="entry name" value="HTH_LUXR"/>
    <property type="match status" value="1"/>
</dbReference>
<keyword evidence="3" id="KW-0804">Transcription</keyword>
<evidence type="ECO:0000256" key="1">
    <source>
        <dbReference type="ARBA" id="ARBA00023015"/>
    </source>
</evidence>
<accession>A0A081BRW6</accession>
<dbReference type="InterPro" id="IPR036388">
    <property type="entry name" value="WH-like_DNA-bd_sf"/>
</dbReference>
<dbReference type="Pfam" id="PF00196">
    <property type="entry name" value="GerE"/>
    <property type="match status" value="1"/>
</dbReference>
<proteinExistence type="predicted"/>